<dbReference type="GO" id="GO:0051787">
    <property type="term" value="F:misfolded protein binding"/>
    <property type="evidence" value="ECO:0007669"/>
    <property type="project" value="TreeGrafter"/>
</dbReference>
<dbReference type="EMBL" id="CAKOGL010000031">
    <property type="protein sequence ID" value="CAH2108033.1"/>
    <property type="molecule type" value="Genomic_DNA"/>
</dbReference>
<dbReference type="InterPro" id="IPR052460">
    <property type="entry name" value="ER_disulfide_reductase"/>
</dbReference>
<gene>
    <name evidence="2" type="ORF">EEDITHA_LOCUS22005</name>
</gene>
<organism evidence="2 3">
    <name type="scientific">Euphydryas editha</name>
    <name type="common">Edith's checkerspot</name>
    <dbReference type="NCBI Taxonomy" id="104508"/>
    <lineage>
        <taxon>Eukaryota</taxon>
        <taxon>Metazoa</taxon>
        <taxon>Ecdysozoa</taxon>
        <taxon>Arthropoda</taxon>
        <taxon>Hexapoda</taxon>
        <taxon>Insecta</taxon>
        <taxon>Pterygota</taxon>
        <taxon>Neoptera</taxon>
        <taxon>Endopterygota</taxon>
        <taxon>Lepidoptera</taxon>
        <taxon>Glossata</taxon>
        <taxon>Ditrysia</taxon>
        <taxon>Papilionoidea</taxon>
        <taxon>Nymphalidae</taxon>
        <taxon>Nymphalinae</taxon>
        <taxon>Euphydryas</taxon>
    </lineage>
</organism>
<feature type="domain" description="Thioredoxin" evidence="1">
    <location>
        <begin position="100"/>
        <end position="169"/>
    </location>
</feature>
<reference evidence="2" key="1">
    <citation type="submission" date="2022-03" db="EMBL/GenBank/DDBJ databases">
        <authorList>
            <person name="Tunstrom K."/>
        </authorList>
    </citation>
    <scope>NUCLEOTIDE SEQUENCE</scope>
</reference>
<dbReference type="AlphaFoldDB" id="A0AAU9VCJ4"/>
<dbReference type="InterPro" id="IPR036249">
    <property type="entry name" value="Thioredoxin-like_sf"/>
</dbReference>
<proteinExistence type="predicted"/>
<evidence type="ECO:0000259" key="1">
    <source>
        <dbReference type="Pfam" id="PF00085"/>
    </source>
</evidence>
<dbReference type="GO" id="GO:0015035">
    <property type="term" value="F:protein-disulfide reductase activity"/>
    <property type="evidence" value="ECO:0007669"/>
    <property type="project" value="TreeGrafter"/>
</dbReference>
<dbReference type="PANTHER" id="PTHR44340:SF1">
    <property type="entry name" value="DNAJ HOMOLOG SUBFAMILY C MEMBER 10"/>
    <property type="match status" value="1"/>
</dbReference>
<dbReference type="PANTHER" id="PTHR44340">
    <property type="entry name" value="DNAJ HOMOLOG SUBFAMILY C MEMBER 10"/>
    <property type="match status" value="1"/>
</dbReference>
<comment type="caution">
    <text evidence="2">The sequence shown here is derived from an EMBL/GenBank/DDBJ whole genome shotgun (WGS) entry which is preliminary data.</text>
</comment>
<name>A0AAU9VCJ4_EUPED</name>
<protein>
    <recommendedName>
        <fullName evidence="1">Thioredoxin domain-containing protein</fullName>
    </recommendedName>
</protein>
<keyword evidence="3" id="KW-1185">Reference proteome</keyword>
<dbReference type="Proteomes" id="UP001153954">
    <property type="component" value="Unassembled WGS sequence"/>
</dbReference>
<dbReference type="SUPFAM" id="SSF52833">
    <property type="entry name" value="Thioredoxin-like"/>
    <property type="match status" value="1"/>
</dbReference>
<sequence length="216" mass="25840">MKKGYINNSPRLKPLDFVKVGMFDCDTPLFSFCKIIRSPIAKYYPLEAKHQVNTINLQYLTEVPYILESVLDQIYNRVVKLNWQVFSKNIIAEDLYPNRDKKPWLVYFHSPRCYHCYEMYPDFVITSYHLGNNLQYGKVNCITERSICQQEYISHYPTIKLYLNRDQHHSSTVIIFKPKHYKKLIEDIKPHLVRYGDDFGIKNIDIKSHIYFKDEL</sequence>
<accession>A0AAU9VCJ4</accession>
<dbReference type="Gene3D" id="3.40.30.10">
    <property type="entry name" value="Glutaredoxin"/>
    <property type="match status" value="1"/>
</dbReference>
<evidence type="ECO:0000313" key="3">
    <source>
        <dbReference type="Proteomes" id="UP001153954"/>
    </source>
</evidence>
<dbReference type="GO" id="GO:0016671">
    <property type="term" value="F:oxidoreductase activity, acting on a sulfur group of donors, disulfide as acceptor"/>
    <property type="evidence" value="ECO:0007669"/>
    <property type="project" value="TreeGrafter"/>
</dbReference>
<dbReference type="CDD" id="cd02961">
    <property type="entry name" value="PDI_a_family"/>
    <property type="match status" value="1"/>
</dbReference>
<dbReference type="GO" id="GO:0005788">
    <property type="term" value="C:endoplasmic reticulum lumen"/>
    <property type="evidence" value="ECO:0007669"/>
    <property type="project" value="TreeGrafter"/>
</dbReference>
<dbReference type="GO" id="GO:0036498">
    <property type="term" value="P:IRE1-mediated unfolded protein response"/>
    <property type="evidence" value="ECO:0007669"/>
    <property type="project" value="TreeGrafter"/>
</dbReference>
<dbReference type="InterPro" id="IPR013766">
    <property type="entry name" value="Thioredoxin_domain"/>
</dbReference>
<dbReference type="Pfam" id="PF00085">
    <property type="entry name" value="Thioredoxin"/>
    <property type="match status" value="1"/>
</dbReference>
<evidence type="ECO:0000313" key="2">
    <source>
        <dbReference type="EMBL" id="CAH2108033.1"/>
    </source>
</evidence>